<dbReference type="InterPro" id="IPR020846">
    <property type="entry name" value="MFS_dom"/>
</dbReference>
<dbReference type="PANTHER" id="PTHR23513">
    <property type="entry name" value="INTEGRAL MEMBRANE EFFLUX PROTEIN-RELATED"/>
    <property type="match status" value="1"/>
</dbReference>
<organism evidence="9 10">
    <name type="scientific">Pedosphaera parvula (strain Ellin514)</name>
    <dbReference type="NCBI Taxonomy" id="320771"/>
    <lineage>
        <taxon>Bacteria</taxon>
        <taxon>Pseudomonadati</taxon>
        <taxon>Verrucomicrobiota</taxon>
        <taxon>Pedosphaerae</taxon>
        <taxon>Pedosphaerales</taxon>
        <taxon>Pedosphaeraceae</taxon>
        <taxon>Pedosphaera</taxon>
    </lineage>
</organism>
<evidence type="ECO:0000256" key="4">
    <source>
        <dbReference type="ARBA" id="ARBA00022692"/>
    </source>
</evidence>
<dbReference type="OrthoDB" id="9775268at2"/>
<feature type="transmembrane region" description="Helical" evidence="7">
    <location>
        <begin position="112"/>
        <end position="135"/>
    </location>
</feature>
<comment type="subcellular location">
    <subcellularLocation>
        <location evidence="1">Cell membrane</location>
        <topology evidence="1">Multi-pass membrane protein</topology>
    </subcellularLocation>
</comment>
<feature type="transmembrane region" description="Helical" evidence="7">
    <location>
        <begin position="294"/>
        <end position="312"/>
    </location>
</feature>
<evidence type="ECO:0000256" key="7">
    <source>
        <dbReference type="SAM" id="Phobius"/>
    </source>
</evidence>
<feature type="transmembrane region" description="Helical" evidence="7">
    <location>
        <begin position="85"/>
        <end position="106"/>
    </location>
</feature>
<evidence type="ECO:0000256" key="5">
    <source>
        <dbReference type="ARBA" id="ARBA00022989"/>
    </source>
</evidence>
<dbReference type="InterPro" id="IPR036259">
    <property type="entry name" value="MFS_trans_sf"/>
</dbReference>
<dbReference type="PANTHER" id="PTHR23513:SF11">
    <property type="entry name" value="STAPHYLOFERRIN A TRANSPORTER"/>
    <property type="match status" value="1"/>
</dbReference>
<evidence type="ECO:0000256" key="3">
    <source>
        <dbReference type="ARBA" id="ARBA00022475"/>
    </source>
</evidence>
<dbReference type="SUPFAM" id="SSF103473">
    <property type="entry name" value="MFS general substrate transporter"/>
    <property type="match status" value="1"/>
</dbReference>
<keyword evidence="5 7" id="KW-1133">Transmembrane helix</keyword>
<gene>
    <name evidence="9" type="ORF">Cflav_PD4891</name>
</gene>
<dbReference type="GO" id="GO:0005886">
    <property type="term" value="C:plasma membrane"/>
    <property type="evidence" value="ECO:0007669"/>
    <property type="project" value="UniProtKB-SubCell"/>
</dbReference>
<evidence type="ECO:0000256" key="1">
    <source>
        <dbReference type="ARBA" id="ARBA00004651"/>
    </source>
</evidence>
<dbReference type="PROSITE" id="PS50850">
    <property type="entry name" value="MFS"/>
    <property type="match status" value="1"/>
</dbReference>
<dbReference type="EMBL" id="ABOX02000005">
    <property type="protein sequence ID" value="EEF62256.1"/>
    <property type="molecule type" value="Genomic_DNA"/>
</dbReference>
<feature type="transmembrane region" description="Helical" evidence="7">
    <location>
        <begin position="353"/>
        <end position="372"/>
    </location>
</feature>
<dbReference type="Pfam" id="PF05977">
    <property type="entry name" value="MFS_3"/>
    <property type="match status" value="1"/>
</dbReference>
<feature type="transmembrane region" description="Helical" evidence="7">
    <location>
        <begin position="181"/>
        <end position="199"/>
    </location>
</feature>
<evidence type="ECO:0000313" key="10">
    <source>
        <dbReference type="Proteomes" id="UP000003688"/>
    </source>
</evidence>
<keyword evidence="10" id="KW-1185">Reference proteome</keyword>
<protein>
    <submittedName>
        <fullName evidence="9">Major facilitator superfamily MFS_1</fullName>
    </submittedName>
</protein>
<keyword evidence="2" id="KW-0813">Transport</keyword>
<feature type="domain" description="Major facilitator superfamily (MFS) profile" evidence="8">
    <location>
        <begin position="15"/>
        <end position="407"/>
    </location>
</feature>
<dbReference type="RefSeq" id="WP_007413608.1">
    <property type="nucleotide sequence ID" value="NZ_ABOX02000005.1"/>
</dbReference>
<dbReference type="Proteomes" id="UP000003688">
    <property type="component" value="Unassembled WGS sequence"/>
</dbReference>
<dbReference type="GO" id="GO:0022857">
    <property type="term" value="F:transmembrane transporter activity"/>
    <property type="evidence" value="ECO:0007669"/>
    <property type="project" value="InterPro"/>
</dbReference>
<dbReference type="Gene3D" id="1.20.1250.20">
    <property type="entry name" value="MFS general substrate transporter like domains"/>
    <property type="match status" value="1"/>
</dbReference>
<feature type="transmembrane region" description="Helical" evidence="7">
    <location>
        <begin position="384"/>
        <end position="403"/>
    </location>
</feature>
<feature type="transmembrane region" description="Helical" evidence="7">
    <location>
        <begin position="230"/>
        <end position="254"/>
    </location>
</feature>
<comment type="caution">
    <text evidence="9">The sequence shown here is derived from an EMBL/GenBank/DDBJ whole genome shotgun (WGS) entry which is preliminary data.</text>
</comment>
<dbReference type="CDD" id="cd06173">
    <property type="entry name" value="MFS_MefA_like"/>
    <property type="match status" value="1"/>
</dbReference>
<feature type="transmembrane region" description="Helical" evidence="7">
    <location>
        <begin position="21"/>
        <end position="39"/>
    </location>
</feature>
<accession>B9XCR0</accession>
<evidence type="ECO:0000313" key="9">
    <source>
        <dbReference type="EMBL" id="EEF62256.1"/>
    </source>
</evidence>
<feature type="transmembrane region" description="Helical" evidence="7">
    <location>
        <begin position="318"/>
        <end position="341"/>
    </location>
</feature>
<feature type="transmembrane region" description="Helical" evidence="7">
    <location>
        <begin position="266"/>
        <end position="287"/>
    </location>
</feature>
<keyword evidence="6 7" id="KW-0472">Membrane</keyword>
<reference evidence="9 10" key="1">
    <citation type="journal article" date="2011" name="J. Bacteriol.">
        <title>Genome sequence of 'Pedosphaera parvula' Ellin514, an aerobic Verrucomicrobial isolate from pasture soil.</title>
        <authorList>
            <person name="Kant R."/>
            <person name="van Passel M.W."/>
            <person name="Sangwan P."/>
            <person name="Palva A."/>
            <person name="Lucas S."/>
            <person name="Copeland A."/>
            <person name="Lapidus A."/>
            <person name="Glavina Del Rio T."/>
            <person name="Dalin E."/>
            <person name="Tice H."/>
            <person name="Bruce D."/>
            <person name="Goodwin L."/>
            <person name="Pitluck S."/>
            <person name="Chertkov O."/>
            <person name="Larimer F.W."/>
            <person name="Land M.L."/>
            <person name="Hauser L."/>
            <person name="Brettin T.S."/>
            <person name="Detter J.C."/>
            <person name="Han S."/>
            <person name="de Vos W.M."/>
            <person name="Janssen P.H."/>
            <person name="Smidt H."/>
        </authorList>
    </citation>
    <scope>NUCLEOTIDE SEQUENCE [LARGE SCALE GENOMIC DNA]</scope>
    <source>
        <strain evidence="9 10">Ellin514</strain>
    </source>
</reference>
<evidence type="ECO:0000256" key="6">
    <source>
        <dbReference type="ARBA" id="ARBA00023136"/>
    </source>
</evidence>
<dbReference type="STRING" id="320771.Cflav_PD4891"/>
<dbReference type="AlphaFoldDB" id="B9XCR0"/>
<dbReference type="InterPro" id="IPR010290">
    <property type="entry name" value="TM_effector"/>
</dbReference>
<name>B9XCR0_PEDPL</name>
<sequence length="430" mass="46053">MSSEPRPTFAKAMGLLRRGAFSRYMTGEAISMTGTWMQAMAQMWVMTSLTVKAVDLAKIQLASGIPMLLLTMVGGKFADRHNKRTILLITQVVQIILAVAVGFLVAKNQIQIWHILVVAVVLGISNSFEMPAASAMVPELVEKCDIATAVAIDRSVFHATRLIGPSAAGFLIGFWGTSSAFFVNAISFVALIIALLTIPRRAPHSEEEKEKRSGSMKAGFKHVRSDKPTWAMLLLGCIATFFVVPVMIVMMPLYARDILHVEARQLGILMSISSIGSLTGSITLLGVSRSGRRARLALAIIAVTIALMGMAWTHRVWIAAGCLILLSIGASTCIGLANIIVQERAPDHLRGRVSAVAGICLFGLFPIATLLVTSLADWIGMRTTIFATASIYAVGSIAVLAVIGHEFSTPLPETPNAETLQTQPESSPGS</sequence>
<evidence type="ECO:0000256" key="2">
    <source>
        <dbReference type="ARBA" id="ARBA00022448"/>
    </source>
</evidence>
<keyword evidence="3" id="KW-1003">Cell membrane</keyword>
<keyword evidence="4 7" id="KW-0812">Transmembrane</keyword>
<proteinExistence type="predicted"/>
<evidence type="ECO:0000259" key="8">
    <source>
        <dbReference type="PROSITE" id="PS50850"/>
    </source>
</evidence>